<dbReference type="GO" id="GO:0016491">
    <property type="term" value="F:oxidoreductase activity"/>
    <property type="evidence" value="ECO:0007669"/>
    <property type="project" value="UniProtKB-KW"/>
</dbReference>
<sequence length="314" mass="33971">MVQWTDKDIPDLQGRVALVTGANSGLGLETARALAAKRAHVIMACRNLEKGSQTQAELSQAFPQASLELMELDLASLEAVRAFARSFAANHARLDLLFNNAGVMAIPRRETHDGFEMQFGTNHLAHFALTGLLLPTLLATSRSRIICTTSAARAMGKIRIDDLNRTRSYGRWEAYGQSKLSNLLFAFELQRRLAAARAETICVAAHPGYAVTNLQTTSATLSNATLETLLYTKLGPLVGQTARMGALPQLYAAFSPDIHGGELVGPGSLGGLRGYPRIETRAQKEYDRATARSLWDASVKLTGVDYSALQSPAI</sequence>
<protein>
    <submittedName>
        <fullName evidence="3">Short-chain dehydrogenase</fullName>
    </submittedName>
</protein>
<evidence type="ECO:0000256" key="1">
    <source>
        <dbReference type="ARBA" id="ARBA00006484"/>
    </source>
</evidence>
<reference evidence="4" key="1">
    <citation type="submission" date="2018-12" db="EMBL/GenBank/DDBJ databases">
        <title>Tengunoibacter tsumagoiensis gen. nov., sp. nov., Dictyobacter kobayashii sp. nov., D. alpinus sp. nov., and D. joshuensis sp. nov. and description of Dictyobacteraceae fam. nov. within the order Ktedonobacterales isolated from Tengu-no-mugimeshi.</title>
        <authorList>
            <person name="Wang C.M."/>
            <person name="Zheng Y."/>
            <person name="Sakai Y."/>
            <person name="Toyoda A."/>
            <person name="Minakuchi Y."/>
            <person name="Abe K."/>
            <person name="Yokota A."/>
            <person name="Yabe S."/>
        </authorList>
    </citation>
    <scope>NUCLEOTIDE SEQUENCE [LARGE SCALE GENOMIC DNA]</scope>
    <source>
        <strain evidence="4">S-27</strain>
    </source>
</reference>
<dbReference type="RefSeq" id="WP_126601321.1">
    <property type="nucleotide sequence ID" value="NZ_BIFQ01000002.1"/>
</dbReference>
<dbReference type="InterPro" id="IPR036291">
    <property type="entry name" value="NAD(P)-bd_dom_sf"/>
</dbReference>
<dbReference type="Proteomes" id="UP000287224">
    <property type="component" value="Unassembled WGS sequence"/>
</dbReference>
<dbReference type="PANTHER" id="PTHR24320">
    <property type="entry name" value="RETINOL DEHYDROGENASE"/>
    <property type="match status" value="1"/>
</dbReference>
<dbReference type="AlphaFoldDB" id="A0A401ZPP0"/>
<dbReference type="Gene3D" id="3.40.50.720">
    <property type="entry name" value="NAD(P)-binding Rossmann-like Domain"/>
    <property type="match status" value="1"/>
</dbReference>
<organism evidence="3 4">
    <name type="scientific">Dictyobacter aurantiacus</name>
    <dbReference type="NCBI Taxonomy" id="1936993"/>
    <lineage>
        <taxon>Bacteria</taxon>
        <taxon>Bacillati</taxon>
        <taxon>Chloroflexota</taxon>
        <taxon>Ktedonobacteria</taxon>
        <taxon>Ktedonobacterales</taxon>
        <taxon>Dictyobacteraceae</taxon>
        <taxon>Dictyobacter</taxon>
    </lineage>
</organism>
<dbReference type="OrthoDB" id="9809821at2"/>
<dbReference type="EMBL" id="BIFQ01000002">
    <property type="protein sequence ID" value="GCE08837.1"/>
    <property type="molecule type" value="Genomic_DNA"/>
</dbReference>
<dbReference type="Pfam" id="PF00106">
    <property type="entry name" value="adh_short"/>
    <property type="match status" value="1"/>
</dbReference>
<dbReference type="PRINTS" id="PR00081">
    <property type="entry name" value="GDHRDH"/>
</dbReference>
<proteinExistence type="inferred from homology"/>
<evidence type="ECO:0000256" key="2">
    <source>
        <dbReference type="ARBA" id="ARBA00023002"/>
    </source>
</evidence>
<dbReference type="SUPFAM" id="SSF51735">
    <property type="entry name" value="NAD(P)-binding Rossmann-fold domains"/>
    <property type="match status" value="1"/>
</dbReference>
<dbReference type="PANTHER" id="PTHR24320:SF148">
    <property type="entry name" value="NAD(P)-BINDING ROSSMANN-FOLD SUPERFAMILY PROTEIN"/>
    <property type="match status" value="1"/>
</dbReference>
<name>A0A401ZPP0_9CHLR</name>
<comment type="similarity">
    <text evidence="1">Belongs to the short-chain dehydrogenases/reductases (SDR) family.</text>
</comment>
<keyword evidence="4" id="KW-1185">Reference proteome</keyword>
<gene>
    <name evidence="3" type="ORF">KDAU_61660</name>
</gene>
<dbReference type="NCBIfam" id="NF004846">
    <property type="entry name" value="PRK06197.1"/>
    <property type="match status" value="1"/>
</dbReference>
<dbReference type="InterPro" id="IPR002347">
    <property type="entry name" value="SDR_fam"/>
</dbReference>
<comment type="caution">
    <text evidence="3">The sequence shown here is derived from an EMBL/GenBank/DDBJ whole genome shotgun (WGS) entry which is preliminary data.</text>
</comment>
<keyword evidence="2" id="KW-0560">Oxidoreductase</keyword>
<evidence type="ECO:0000313" key="4">
    <source>
        <dbReference type="Proteomes" id="UP000287224"/>
    </source>
</evidence>
<accession>A0A401ZPP0</accession>
<evidence type="ECO:0000313" key="3">
    <source>
        <dbReference type="EMBL" id="GCE08837.1"/>
    </source>
</evidence>